<dbReference type="PANTHER" id="PTHR36837:SF2">
    <property type="entry name" value="POLY(3-HYDROXYALKANOATE) POLYMERASE SUBUNIT PHAC"/>
    <property type="match status" value="1"/>
</dbReference>
<gene>
    <name evidence="1" type="ORF">DES41_108291</name>
</gene>
<dbReference type="InterPro" id="IPR024501">
    <property type="entry name" value="DUF3141"/>
</dbReference>
<dbReference type="RefSeq" id="WP_114470638.1">
    <property type="nucleotide sequence ID" value="NZ_QPJK01000008.1"/>
</dbReference>
<dbReference type="SUPFAM" id="SSF53474">
    <property type="entry name" value="alpha/beta-Hydrolases"/>
    <property type="match status" value="1"/>
</dbReference>
<dbReference type="Pfam" id="PF11339">
    <property type="entry name" value="DUF3141"/>
    <property type="match status" value="1"/>
</dbReference>
<protein>
    <submittedName>
        <fullName evidence="1">Uncharacterized protein DUF3141</fullName>
    </submittedName>
</protein>
<dbReference type="EMBL" id="QPJK01000008">
    <property type="protein sequence ID" value="RCW68109.1"/>
    <property type="molecule type" value="Genomic_DNA"/>
</dbReference>
<organism evidence="1 2">
    <name type="scientific">Pseudorhodoferax soli</name>
    <dbReference type="NCBI Taxonomy" id="545864"/>
    <lineage>
        <taxon>Bacteria</taxon>
        <taxon>Pseudomonadati</taxon>
        <taxon>Pseudomonadota</taxon>
        <taxon>Betaproteobacteria</taxon>
        <taxon>Burkholderiales</taxon>
        <taxon>Comamonadaceae</taxon>
    </lineage>
</organism>
<evidence type="ECO:0000313" key="2">
    <source>
        <dbReference type="Proteomes" id="UP000252884"/>
    </source>
</evidence>
<comment type="caution">
    <text evidence="1">The sequence shown here is derived from an EMBL/GenBank/DDBJ whole genome shotgun (WGS) entry which is preliminary data.</text>
</comment>
<dbReference type="OrthoDB" id="7231451at2"/>
<evidence type="ECO:0000313" key="1">
    <source>
        <dbReference type="EMBL" id="RCW68109.1"/>
    </source>
</evidence>
<name>A0A368XKJ1_9BURK</name>
<dbReference type="AlphaFoldDB" id="A0A368XKJ1"/>
<reference evidence="1 2" key="1">
    <citation type="submission" date="2018-07" db="EMBL/GenBank/DDBJ databases">
        <title>Genomic Encyclopedia of Type Strains, Phase IV (KMG-IV): sequencing the most valuable type-strain genomes for metagenomic binning, comparative biology and taxonomic classification.</title>
        <authorList>
            <person name="Goeker M."/>
        </authorList>
    </citation>
    <scope>NUCLEOTIDE SEQUENCE [LARGE SCALE GENOMIC DNA]</scope>
    <source>
        <strain evidence="1 2">DSM 21634</strain>
    </source>
</reference>
<proteinExistence type="predicted"/>
<accession>A0A368XKJ1</accession>
<dbReference type="InterPro" id="IPR029058">
    <property type="entry name" value="AB_hydrolase_fold"/>
</dbReference>
<dbReference type="Proteomes" id="UP000252884">
    <property type="component" value="Unassembled WGS sequence"/>
</dbReference>
<keyword evidence="2" id="KW-1185">Reference proteome</keyword>
<dbReference type="InterPro" id="IPR051321">
    <property type="entry name" value="PHA/PHB_synthase"/>
</dbReference>
<sequence>MADSVSEPAPPAPLALQLATLSYLVDALQRGVLTLDVLRERGDRFLEHLTAGKPPLLDFAYETLVDGRTLPQPCNYQLLRIVPPAGTRVVASQRPIVIVDPRAGHGPGIGGFKPDSEIGVALRQGHPVYFVAFQPEPVDGQTLADVARAEAAFIDAVRARHPRAPHPAVLANCQAGWALAGLAAVDQRIRGPLVLNGAPLSYWSGSPQQNPMRYAGGVLGGAWLAALASDLSGDRFDGAWLVQNFESLNLANTLWGKLYHLYADVDGERERFLQFERWWGGYFRMTGEEIEAIVENLFIGNRLARGELVVEGRAVDLRAIEAPMVIFSSWGDNITPPQQALDWIIDVWGHEDAIAAADRTIVYLLHPGIGHLGIFVGAAVAKREHAQIINALDQVDALAPGLYEMTITARDGGDAPTQAATALATADAAPADAQVTRAATTQLQALEVHFAPRRVDDIRALNADGRRDEALFGNVARLSEANMQAYRQWLQPLVRAVGSPQLGEWLRWLHPLRQQHLALSSLSPGAPLLAGLAALARTQRKPVDPANPWLAWEHLFSQNITQGLDQLGWLRDTATAQWVSQAYGPHGLFGLPALFRTEGKA</sequence>
<dbReference type="PANTHER" id="PTHR36837">
    <property type="entry name" value="POLY(3-HYDROXYALKANOATE) POLYMERASE SUBUNIT PHAC"/>
    <property type="match status" value="1"/>
</dbReference>